<dbReference type="EMBL" id="OX451738">
    <property type="protein sequence ID" value="CAI8602213.1"/>
    <property type="molecule type" value="Genomic_DNA"/>
</dbReference>
<evidence type="ECO:0000313" key="2">
    <source>
        <dbReference type="Proteomes" id="UP001157006"/>
    </source>
</evidence>
<organism evidence="1 2">
    <name type="scientific">Vicia faba</name>
    <name type="common">Broad bean</name>
    <name type="synonym">Faba vulgaris</name>
    <dbReference type="NCBI Taxonomy" id="3906"/>
    <lineage>
        <taxon>Eukaryota</taxon>
        <taxon>Viridiplantae</taxon>
        <taxon>Streptophyta</taxon>
        <taxon>Embryophyta</taxon>
        <taxon>Tracheophyta</taxon>
        <taxon>Spermatophyta</taxon>
        <taxon>Magnoliopsida</taxon>
        <taxon>eudicotyledons</taxon>
        <taxon>Gunneridae</taxon>
        <taxon>Pentapetalae</taxon>
        <taxon>rosids</taxon>
        <taxon>fabids</taxon>
        <taxon>Fabales</taxon>
        <taxon>Fabaceae</taxon>
        <taxon>Papilionoideae</taxon>
        <taxon>50 kb inversion clade</taxon>
        <taxon>NPAAA clade</taxon>
        <taxon>Hologalegina</taxon>
        <taxon>IRL clade</taxon>
        <taxon>Fabeae</taxon>
        <taxon>Vicia</taxon>
    </lineage>
</organism>
<proteinExistence type="predicted"/>
<name>A0AAV0ZXK2_VICFA</name>
<gene>
    <name evidence="1" type="ORF">VFH_III029840</name>
</gene>
<protein>
    <submittedName>
        <fullName evidence="1">Uncharacterized protein</fullName>
    </submittedName>
</protein>
<evidence type="ECO:0000313" key="1">
    <source>
        <dbReference type="EMBL" id="CAI8602213.1"/>
    </source>
</evidence>
<dbReference type="Proteomes" id="UP001157006">
    <property type="component" value="Chromosome 3"/>
</dbReference>
<accession>A0AAV0ZXK2</accession>
<reference evidence="1 2" key="1">
    <citation type="submission" date="2023-01" db="EMBL/GenBank/DDBJ databases">
        <authorList>
            <person name="Kreplak J."/>
        </authorList>
    </citation>
    <scope>NUCLEOTIDE SEQUENCE [LARGE SCALE GENOMIC DNA]</scope>
</reference>
<dbReference type="AlphaFoldDB" id="A0AAV0ZXK2"/>
<keyword evidence="2" id="KW-1185">Reference proteome</keyword>
<sequence length="120" mass="14147">MRRPLRTIQEADVKGYETVEKVKLLLIINLLSHLILKLKSFKSVLLTKTYSEPTSVMKPKPSIDEVLLQFESEVNDHLRTLMQLCINYVNPVESDAIRIDFRRWVNSHFRQLREICFEST</sequence>